<dbReference type="WBParaSite" id="nRc.2.0.1.t46650-RA">
    <property type="protein sequence ID" value="nRc.2.0.1.t46650-RA"/>
    <property type="gene ID" value="nRc.2.0.1.g46650"/>
</dbReference>
<reference evidence="2" key="1">
    <citation type="submission" date="2022-11" db="UniProtKB">
        <authorList>
            <consortium name="WormBaseParasite"/>
        </authorList>
    </citation>
    <scope>IDENTIFICATION</scope>
</reference>
<name>A0A915L6C8_ROMCU</name>
<proteinExistence type="predicted"/>
<evidence type="ECO:0000313" key="2">
    <source>
        <dbReference type="WBParaSite" id="nRc.2.0.1.t46650-RA"/>
    </source>
</evidence>
<dbReference type="AlphaFoldDB" id="A0A915L6C8"/>
<keyword evidence="1" id="KW-1185">Reference proteome</keyword>
<protein>
    <submittedName>
        <fullName evidence="2">Uncharacterized protein</fullName>
    </submittedName>
</protein>
<evidence type="ECO:0000313" key="1">
    <source>
        <dbReference type="Proteomes" id="UP000887565"/>
    </source>
</evidence>
<accession>A0A915L6C8</accession>
<dbReference type="Proteomes" id="UP000887565">
    <property type="component" value="Unplaced"/>
</dbReference>
<sequence>MKQQYKDGAKCQILKLVTVCILIAFKSPKCLVPLRCFSEKTFSQHICVYLEFYIPIKIPEILFG</sequence>
<organism evidence="1 2">
    <name type="scientific">Romanomermis culicivorax</name>
    <name type="common">Nematode worm</name>
    <dbReference type="NCBI Taxonomy" id="13658"/>
    <lineage>
        <taxon>Eukaryota</taxon>
        <taxon>Metazoa</taxon>
        <taxon>Ecdysozoa</taxon>
        <taxon>Nematoda</taxon>
        <taxon>Enoplea</taxon>
        <taxon>Dorylaimia</taxon>
        <taxon>Mermithida</taxon>
        <taxon>Mermithoidea</taxon>
        <taxon>Mermithidae</taxon>
        <taxon>Romanomermis</taxon>
    </lineage>
</organism>